<reference evidence="2 3" key="1">
    <citation type="submission" date="2020-08" db="EMBL/GenBank/DDBJ databases">
        <title>Genomic Encyclopedia of Type Strains, Phase III (KMG-III): the genomes of soil and plant-associated and newly described type strains.</title>
        <authorList>
            <person name="Whitman W."/>
        </authorList>
    </citation>
    <scope>NUCLEOTIDE SEQUENCE [LARGE SCALE GENOMIC DNA]</scope>
    <source>
        <strain evidence="2 3">CECT 8075</strain>
    </source>
</reference>
<evidence type="ECO:0000259" key="1">
    <source>
        <dbReference type="PROSITE" id="PS50995"/>
    </source>
</evidence>
<protein>
    <submittedName>
        <fullName evidence="2">DNA-binding MarR family transcriptional regulator</fullName>
    </submittedName>
</protein>
<dbReference type="PANTHER" id="PTHR33164">
    <property type="entry name" value="TRANSCRIPTIONAL REGULATOR, MARR FAMILY"/>
    <property type="match status" value="1"/>
</dbReference>
<dbReference type="EMBL" id="JACHXU010000004">
    <property type="protein sequence ID" value="MBB3205705.1"/>
    <property type="molecule type" value="Genomic_DNA"/>
</dbReference>
<dbReference type="InterPro" id="IPR039422">
    <property type="entry name" value="MarR/SlyA-like"/>
</dbReference>
<feature type="domain" description="HTH marR-type" evidence="1">
    <location>
        <begin position="17"/>
        <end position="150"/>
    </location>
</feature>
<dbReference type="InterPro" id="IPR036388">
    <property type="entry name" value="WH-like_DNA-bd_sf"/>
</dbReference>
<dbReference type="AlphaFoldDB" id="A0A7W5H599"/>
<dbReference type="InterPro" id="IPR036390">
    <property type="entry name" value="WH_DNA-bd_sf"/>
</dbReference>
<dbReference type="PROSITE" id="PS50995">
    <property type="entry name" value="HTH_MARR_2"/>
    <property type="match status" value="1"/>
</dbReference>
<sequence length="154" mass="17304">MALRDELKKRGPFDSIEQEVGLSIMRTSDLIENRIARLLREHGLTMSQYNVLRILRGEGKPMPCLEVADRMIQVAPAITRVVDQLLKAKLIVKTQSESDRRVFLIELTPAAKRTLKAVDGPLLDLHAALMANVPKKSLKLLIEILEQTRDGIGE</sequence>
<keyword evidence="3" id="KW-1185">Reference proteome</keyword>
<dbReference type="SMART" id="SM00347">
    <property type="entry name" value="HTH_MARR"/>
    <property type="match status" value="1"/>
</dbReference>
<dbReference type="Pfam" id="PF01047">
    <property type="entry name" value="MarR"/>
    <property type="match status" value="1"/>
</dbReference>
<dbReference type="RefSeq" id="WP_184303565.1">
    <property type="nucleotide sequence ID" value="NZ_JACHXU010000004.1"/>
</dbReference>
<organism evidence="2 3">
    <name type="scientific">Aporhodopirellula rubra</name>
    <dbReference type="NCBI Taxonomy" id="980271"/>
    <lineage>
        <taxon>Bacteria</taxon>
        <taxon>Pseudomonadati</taxon>
        <taxon>Planctomycetota</taxon>
        <taxon>Planctomycetia</taxon>
        <taxon>Pirellulales</taxon>
        <taxon>Pirellulaceae</taxon>
        <taxon>Aporhodopirellula</taxon>
    </lineage>
</organism>
<name>A0A7W5H599_9BACT</name>
<gene>
    <name evidence="2" type="ORF">FHS27_001509</name>
</gene>
<dbReference type="InterPro" id="IPR000835">
    <property type="entry name" value="HTH_MarR-typ"/>
</dbReference>
<accession>A0A7W5H599</accession>
<comment type="caution">
    <text evidence="2">The sequence shown here is derived from an EMBL/GenBank/DDBJ whole genome shotgun (WGS) entry which is preliminary data.</text>
</comment>
<dbReference type="GO" id="GO:0003700">
    <property type="term" value="F:DNA-binding transcription factor activity"/>
    <property type="evidence" value="ECO:0007669"/>
    <property type="project" value="InterPro"/>
</dbReference>
<dbReference type="GO" id="GO:0006950">
    <property type="term" value="P:response to stress"/>
    <property type="evidence" value="ECO:0007669"/>
    <property type="project" value="TreeGrafter"/>
</dbReference>
<evidence type="ECO:0000313" key="2">
    <source>
        <dbReference type="EMBL" id="MBB3205705.1"/>
    </source>
</evidence>
<dbReference type="SUPFAM" id="SSF46785">
    <property type="entry name" value="Winged helix' DNA-binding domain"/>
    <property type="match status" value="1"/>
</dbReference>
<dbReference type="GO" id="GO:0003677">
    <property type="term" value="F:DNA binding"/>
    <property type="evidence" value="ECO:0007669"/>
    <property type="project" value="UniProtKB-KW"/>
</dbReference>
<dbReference type="PANTHER" id="PTHR33164:SF101">
    <property type="entry name" value="TRANSCRIPTIONAL REPRESSOR MPRA"/>
    <property type="match status" value="1"/>
</dbReference>
<dbReference type="Gene3D" id="1.10.10.10">
    <property type="entry name" value="Winged helix-like DNA-binding domain superfamily/Winged helix DNA-binding domain"/>
    <property type="match status" value="1"/>
</dbReference>
<proteinExistence type="predicted"/>
<dbReference type="Proteomes" id="UP000536179">
    <property type="component" value="Unassembled WGS sequence"/>
</dbReference>
<keyword evidence="2" id="KW-0238">DNA-binding</keyword>
<evidence type="ECO:0000313" key="3">
    <source>
        <dbReference type="Proteomes" id="UP000536179"/>
    </source>
</evidence>